<evidence type="ECO:0000313" key="2">
    <source>
        <dbReference type="EMBL" id="KAK8595830.1"/>
    </source>
</evidence>
<evidence type="ECO:0000256" key="1">
    <source>
        <dbReference type="SAM" id="MobiDB-lite"/>
    </source>
</evidence>
<accession>A0ABR2G5J3</accession>
<dbReference type="Proteomes" id="UP001472677">
    <property type="component" value="Unassembled WGS sequence"/>
</dbReference>
<sequence length="93" mass="10111">MKPILGNLFVFLRRHPRTGSPISVKPPPENSDGLTGNPTCAISRSGDNRNDCRGFTDCSEKVKTLPGDLMLLARKSGEPVTFSLNESLKDPRG</sequence>
<comment type="caution">
    <text evidence="2">The sequence shown here is derived from an EMBL/GenBank/DDBJ whole genome shotgun (WGS) entry which is preliminary data.</text>
</comment>
<reference evidence="2 3" key="1">
    <citation type="journal article" date="2024" name="G3 (Bethesda)">
        <title>Genome assembly of Hibiscus sabdariffa L. provides insights into metabolisms of medicinal natural products.</title>
        <authorList>
            <person name="Kim T."/>
        </authorList>
    </citation>
    <scope>NUCLEOTIDE SEQUENCE [LARGE SCALE GENOMIC DNA]</scope>
    <source>
        <strain evidence="2">TK-2024</strain>
        <tissue evidence="2">Old leaves</tissue>
    </source>
</reference>
<feature type="region of interest" description="Disordered" evidence="1">
    <location>
        <begin position="17"/>
        <end position="36"/>
    </location>
</feature>
<proteinExistence type="predicted"/>
<keyword evidence="3" id="KW-1185">Reference proteome</keyword>
<name>A0ABR2G5J3_9ROSI</name>
<dbReference type="EMBL" id="JBBPBM010000002">
    <property type="protein sequence ID" value="KAK8595830.1"/>
    <property type="molecule type" value="Genomic_DNA"/>
</dbReference>
<protein>
    <submittedName>
        <fullName evidence="2">Uncharacterized protein</fullName>
    </submittedName>
</protein>
<evidence type="ECO:0000313" key="3">
    <source>
        <dbReference type="Proteomes" id="UP001472677"/>
    </source>
</evidence>
<gene>
    <name evidence="2" type="ORF">V6N12_064339</name>
</gene>
<organism evidence="2 3">
    <name type="scientific">Hibiscus sabdariffa</name>
    <name type="common">roselle</name>
    <dbReference type="NCBI Taxonomy" id="183260"/>
    <lineage>
        <taxon>Eukaryota</taxon>
        <taxon>Viridiplantae</taxon>
        <taxon>Streptophyta</taxon>
        <taxon>Embryophyta</taxon>
        <taxon>Tracheophyta</taxon>
        <taxon>Spermatophyta</taxon>
        <taxon>Magnoliopsida</taxon>
        <taxon>eudicotyledons</taxon>
        <taxon>Gunneridae</taxon>
        <taxon>Pentapetalae</taxon>
        <taxon>rosids</taxon>
        <taxon>malvids</taxon>
        <taxon>Malvales</taxon>
        <taxon>Malvaceae</taxon>
        <taxon>Malvoideae</taxon>
        <taxon>Hibiscus</taxon>
    </lineage>
</organism>